<evidence type="ECO:0000313" key="3">
    <source>
        <dbReference type="EMBL" id="ARF09947.1"/>
    </source>
</evidence>
<dbReference type="EMBL" id="KY684090">
    <property type="protein sequence ID" value="ARF09947.1"/>
    <property type="molecule type" value="Genomic_DNA"/>
</dbReference>
<feature type="coiled-coil region" evidence="1">
    <location>
        <begin position="214"/>
        <end position="241"/>
    </location>
</feature>
<keyword evidence="2" id="KW-0472">Membrane</keyword>
<accession>A0A1V0SE04</accession>
<proteinExistence type="predicted"/>
<reference evidence="3" key="1">
    <citation type="journal article" date="2017" name="Science">
        <title>Giant viruses with an expanded complement of translation system components.</title>
        <authorList>
            <person name="Schulz F."/>
            <person name="Yutin N."/>
            <person name="Ivanova N.N."/>
            <person name="Ortega D.R."/>
            <person name="Lee T.K."/>
            <person name="Vierheilig J."/>
            <person name="Daims H."/>
            <person name="Horn M."/>
            <person name="Wagner M."/>
            <person name="Jensen G.J."/>
            <person name="Kyrpides N.C."/>
            <person name="Koonin E.V."/>
            <person name="Woyke T."/>
        </authorList>
    </citation>
    <scope>NUCLEOTIDE SEQUENCE</scope>
    <source>
        <strain evidence="3">ILV1</strain>
    </source>
</reference>
<evidence type="ECO:0000256" key="2">
    <source>
        <dbReference type="SAM" id="Phobius"/>
    </source>
</evidence>
<name>A0A1V0SE04_9VIRU</name>
<organism evidence="3">
    <name type="scientific">Indivirus ILV1</name>
    <dbReference type="NCBI Taxonomy" id="1977633"/>
    <lineage>
        <taxon>Viruses</taxon>
        <taxon>Varidnaviria</taxon>
        <taxon>Bamfordvirae</taxon>
        <taxon>Nucleocytoviricota</taxon>
        <taxon>Megaviricetes</taxon>
        <taxon>Imitervirales</taxon>
        <taxon>Mimiviridae</taxon>
        <taxon>Klosneuvirinae</taxon>
        <taxon>Indivirus</taxon>
    </lineage>
</organism>
<keyword evidence="1" id="KW-0175">Coiled coil</keyword>
<protein>
    <submittedName>
        <fullName evidence="3">Uncharacterized protein</fullName>
    </submittedName>
</protein>
<keyword evidence="2" id="KW-1133">Transmembrane helix</keyword>
<feature type="transmembrane region" description="Helical" evidence="2">
    <location>
        <begin position="240"/>
        <end position="261"/>
    </location>
</feature>
<sequence length="262" mass="31010">MNYSINDLGDCIFGYLTTVPNQPKSLTQIFEEITKSSGHRCDDLSHDINNLTYKRKFLESFDMLDTKYTNIYKLYKHGMFYLMFSNKSSQEISLEQHYHNINNVDQFSGEYIDNIMNTISPDIMFEYFFKSNSNQNNRYTQFFKEYLQYFTIEDAKRLFENYDINPETNICGTTFIKMARDSNNSELLEYLIKKKYDSKLTKLKADNLILKKNNTIVLLNNKNLESENKKIKNELKNMKILQMIPIGILTIINAGLIFMLFR</sequence>
<keyword evidence="2" id="KW-0812">Transmembrane</keyword>
<gene>
    <name evidence="3" type="ORF">Indivirus_6_13</name>
</gene>
<evidence type="ECO:0000256" key="1">
    <source>
        <dbReference type="SAM" id="Coils"/>
    </source>
</evidence>